<dbReference type="AlphaFoldDB" id="A0A9N9DHM9"/>
<dbReference type="OrthoDB" id="2411530at2759"/>
<evidence type="ECO:0000313" key="1">
    <source>
        <dbReference type="EMBL" id="CAG8635768.1"/>
    </source>
</evidence>
<keyword evidence="2" id="KW-1185">Reference proteome</keyword>
<protein>
    <submittedName>
        <fullName evidence="1">2542_t:CDS:1</fullName>
    </submittedName>
</protein>
<dbReference type="Proteomes" id="UP000789739">
    <property type="component" value="Unassembled WGS sequence"/>
</dbReference>
<gene>
    <name evidence="1" type="ORF">PBRASI_LOCUS9497</name>
</gene>
<reference evidence="1" key="1">
    <citation type="submission" date="2021-06" db="EMBL/GenBank/DDBJ databases">
        <authorList>
            <person name="Kallberg Y."/>
            <person name="Tangrot J."/>
            <person name="Rosling A."/>
        </authorList>
    </citation>
    <scope>NUCLEOTIDE SEQUENCE</scope>
    <source>
        <strain evidence="1">BR232B</strain>
    </source>
</reference>
<organism evidence="1 2">
    <name type="scientific">Paraglomus brasilianum</name>
    <dbReference type="NCBI Taxonomy" id="144538"/>
    <lineage>
        <taxon>Eukaryota</taxon>
        <taxon>Fungi</taxon>
        <taxon>Fungi incertae sedis</taxon>
        <taxon>Mucoromycota</taxon>
        <taxon>Glomeromycotina</taxon>
        <taxon>Glomeromycetes</taxon>
        <taxon>Paraglomerales</taxon>
        <taxon>Paraglomeraceae</taxon>
        <taxon>Paraglomus</taxon>
    </lineage>
</organism>
<evidence type="ECO:0000313" key="2">
    <source>
        <dbReference type="Proteomes" id="UP000789739"/>
    </source>
</evidence>
<feature type="non-terminal residue" evidence="1">
    <location>
        <position position="190"/>
    </location>
</feature>
<accession>A0A9N9DHM9</accession>
<sequence length="190" mass="21348">NTIDGPCNRYITQPESESYVFSPPLNITVNSNKEGLDGAYFTMNFTGDKEDPLLNAFGLLGGVWTTATGFYAILLGSDSLQPLGYIQMYCCCFARHTRLQFYKSFSTTPSKSSESLITSLPPDLIISSSNSSLQVTTLQKRLDTLELFLKEYVVDKTYLEDVEKDEIKPWEKTLMGRISLIKAFFTKNLS</sequence>
<comment type="caution">
    <text evidence="1">The sequence shown here is derived from an EMBL/GenBank/DDBJ whole genome shotgun (WGS) entry which is preliminary data.</text>
</comment>
<proteinExistence type="predicted"/>
<name>A0A9N9DHM9_9GLOM</name>
<dbReference type="EMBL" id="CAJVPI010002106">
    <property type="protein sequence ID" value="CAG8635768.1"/>
    <property type="molecule type" value="Genomic_DNA"/>
</dbReference>